<protein>
    <submittedName>
        <fullName evidence="1">Uncharacterized protein</fullName>
    </submittedName>
</protein>
<dbReference type="EMBL" id="BAEP01000080">
    <property type="protein sequence ID" value="GAC26587.1"/>
    <property type="molecule type" value="Genomic_DNA"/>
</dbReference>
<dbReference type="Proteomes" id="UP000006263">
    <property type="component" value="Unassembled WGS sequence"/>
</dbReference>
<accession>K6Z874</accession>
<name>K6Z874_9ALTE</name>
<organism evidence="1 2">
    <name type="scientific">Paraglaciecola mesophila KMM 241</name>
    <dbReference type="NCBI Taxonomy" id="1128912"/>
    <lineage>
        <taxon>Bacteria</taxon>
        <taxon>Pseudomonadati</taxon>
        <taxon>Pseudomonadota</taxon>
        <taxon>Gammaproteobacteria</taxon>
        <taxon>Alteromonadales</taxon>
        <taxon>Alteromonadaceae</taxon>
        <taxon>Paraglaciecola</taxon>
    </lineage>
</organism>
<comment type="caution">
    <text evidence="1">The sequence shown here is derived from an EMBL/GenBank/DDBJ whole genome shotgun (WGS) entry which is preliminary data.</text>
</comment>
<evidence type="ECO:0000313" key="2">
    <source>
        <dbReference type="Proteomes" id="UP000006263"/>
    </source>
</evidence>
<reference evidence="1 2" key="1">
    <citation type="journal article" date="2017" name="Antonie Van Leeuwenhoek">
        <title>Rhizobium rhizosphaerae sp. nov., a novel species isolated from rice rhizosphere.</title>
        <authorList>
            <person name="Zhao J.J."/>
            <person name="Zhang J."/>
            <person name="Zhang R.J."/>
            <person name="Zhang C.W."/>
            <person name="Yin H.Q."/>
            <person name="Zhang X.X."/>
        </authorList>
    </citation>
    <scope>NUCLEOTIDE SEQUENCE [LARGE SCALE GENOMIC DNA]</scope>
    <source>
        <strain evidence="1 2">KMM 241</strain>
    </source>
</reference>
<proteinExistence type="predicted"/>
<dbReference type="AlphaFoldDB" id="K6Z874"/>
<gene>
    <name evidence="1" type="ORF">GMES_4316</name>
</gene>
<evidence type="ECO:0000313" key="1">
    <source>
        <dbReference type="EMBL" id="GAC26587.1"/>
    </source>
</evidence>
<sequence length="38" mass="4091">MEGVASAVMQSDKYSDTTKSVAASLLSQSNRCEPSYTF</sequence>